<proteinExistence type="predicted"/>
<sequence>MGKPPEPAVQETTPFSLAMEVEEDIEQEIENFVRFKRRGEYLQAQELFQQTLSRHLTLFPVIAEYADLLLEQGKFRTLSEFLDIQIQYMGSMLEEEEVELLRIMRSLVRIHMMGALRPALEQAEITWSFLCRRRFEVSPGTLPGDVEVGSSDVSYY</sequence>
<name>A0A9W9W994_9EURO</name>
<protein>
    <submittedName>
        <fullName evidence="1">Uncharacterized protein</fullName>
    </submittedName>
</protein>
<gene>
    <name evidence="1" type="ORF">N7509_002561</name>
</gene>
<keyword evidence="2" id="KW-1185">Reference proteome</keyword>
<dbReference type="EMBL" id="JAPZBU010000004">
    <property type="protein sequence ID" value="KAJ5408678.1"/>
    <property type="molecule type" value="Genomic_DNA"/>
</dbReference>
<reference evidence="1" key="1">
    <citation type="submission" date="2022-12" db="EMBL/GenBank/DDBJ databases">
        <authorList>
            <person name="Petersen C."/>
        </authorList>
    </citation>
    <scope>NUCLEOTIDE SEQUENCE</scope>
    <source>
        <strain evidence="1">IBT 29677</strain>
    </source>
</reference>
<comment type="caution">
    <text evidence="1">The sequence shown here is derived from an EMBL/GenBank/DDBJ whole genome shotgun (WGS) entry which is preliminary data.</text>
</comment>
<evidence type="ECO:0000313" key="2">
    <source>
        <dbReference type="Proteomes" id="UP001147747"/>
    </source>
</evidence>
<accession>A0A9W9W994</accession>
<dbReference type="AlphaFoldDB" id="A0A9W9W994"/>
<dbReference type="GeneID" id="81366178"/>
<dbReference type="RefSeq" id="XP_056492993.1">
    <property type="nucleotide sequence ID" value="XM_056627198.1"/>
</dbReference>
<organism evidence="1 2">
    <name type="scientific">Penicillium cosmopolitanum</name>
    <dbReference type="NCBI Taxonomy" id="1131564"/>
    <lineage>
        <taxon>Eukaryota</taxon>
        <taxon>Fungi</taxon>
        <taxon>Dikarya</taxon>
        <taxon>Ascomycota</taxon>
        <taxon>Pezizomycotina</taxon>
        <taxon>Eurotiomycetes</taxon>
        <taxon>Eurotiomycetidae</taxon>
        <taxon>Eurotiales</taxon>
        <taxon>Aspergillaceae</taxon>
        <taxon>Penicillium</taxon>
    </lineage>
</organism>
<reference evidence="1" key="2">
    <citation type="journal article" date="2023" name="IMA Fungus">
        <title>Comparative genomic study of the Penicillium genus elucidates a diverse pangenome and 15 lateral gene transfer events.</title>
        <authorList>
            <person name="Petersen C."/>
            <person name="Sorensen T."/>
            <person name="Nielsen M.R."/>
            <person name="Sondergaard T.E."/>
            <person name="Sorensen J.L."/>
            <person name="Fitzpatrick D.A."/>
            <person name="Frisvad J.C."/>
            <person name="Nielsen K.L."/>
        </authorList>
    </citation>
    <scope>NUCLEOTIDE SEQUENCE</scope>
    <source>
        <strain evidence="1">IBT 29677</strain>
    </source>
</reference>
<dbReference type="Proteomes" id="UP001147747">
    <property type="component" value="Unassembled WGS sequence"/>
</dbReference>
<evidence type="ECO:0000313" key="1">
    <source>
        <dbReference type="EMBL" id="KAJ5408678.1"/>
    </source>
</evidence>
<dbReference type="OrthoDB" id="4351255at2759"/>